<gene>
    <name evidence="1" type="ORF">FRX31_002508</name>
</gene>
<dbReference type="AlphaFoldDB" id="A0A7J6XH47"/>
<dbReference type="Proteomes" id="UP000554482">
    <property type="component" value="Unassembled WGS sequence"/>
</dbReference>
<sequence length="101" mass="11117">MLVNREEGVINGQEIGFYGWRSQNFATLKRCDGTSTGTTSNLVGPKEYLDIQNQNHNSPITAVVVERIVRQCSSWEVIHLSLIFTGATATSSKSQNEICGL</sequence>
<name>A0A7J6XH47_THATH</name>
<keyword evidence="2" id="KW-1185">Reference proteome</keyword>
<dbReference type="EMBL" id="JABWDY010000796">
    <property type="protein sequence ID" value="KAF5207910.1"/>
    <property type="molecule type" value="Genomic_DNA"/>
</dbReference>
<comment type="caution">
    <text evidence="1">The sequence shown here is derived from an EMBL/GenBank/DDBJ whole genome shotgun (WGS) entry which is preliminary data.</text>
</comment>
<accession>A0A7J6XH47</accession>
<proteinExistence type="predicted"/>
<protein>
    <submittedName>
        <fullName evidence="1">Uncharacterized protein</fullName>
    </submittedName>
</protein>
<organism evidence="1 2">
    <name type="scientific">Thalictrum thalictroides</name>
    <name type="common">Rue-anemone</name>
    <name type="synonym">Anemone thalictroides</name>
    <dbReference type="NCBI Taxonomy" id="46969"/>
    <lineage>
        <taxon>Eukaryota</taxon>
        <taxon>Viridiplantae</taxon>
        <taxon>Streptophyta</taxon>
        <taxon>Embryophyta</taxon>
        <taxon>Tracheophyta</taxon>
        <taxon>Spermatophyta</taxon>
        <taxon>Magnoliopsida</taxon>
        <taxon>Ranunculales</taxon>
        <taxon>Ranunculaceae</taxon>
        <taxon>Thalictroideae</taxon>
        <taxon>Thalictrum</taxon>
    </lineage>
</organism>
<evidence type="ECO:0000313" key="1">
    <source>
        <dbReference type="EMBL" id="KAF5207910.1"/>
    </source>
</evidence>
<evidence type="ECO:0000313" key="2">
    <source>
        <dbReference type="Proteomes" id="UP000554482"/>
    </source>
</evidence>
<reference evidence="1 2" key="1">
    <citation type="submission" date="2020-06" db="EMBL/GenBank/DDBJ databases">
        <title>Transcriptomic and genomic resources for Thalictrum thalictroides and T. hernandezii: Facilitating candidate gene discovery in an emerging model plant lineage.</title>
        <authorList>
            <person name="Arias T."/>
            <person name="Riano-Pachon D.M."/>
            <person name="Di Stilio V.S."/>
        </authorList>
    </citation>
    <scope>NUCLEOTIDE SEQUENCE [LARGE SCALE GENOMIC DNA]</scope>
    <source>
        <strain evidence="2">cv. WT478/WT964</strain>
        <tissue evidence="1">Leaves</tissue>
    </source>
</reference>